<organism evidence="2 3">
    <name type="scientific">Candidatus Polarisedimenticola svalbardensis</name>
    <dbReference type="NCBI Taxonomy" id="2886004"/>
    <lineage>
        <taxon>Bacteria</taxon>
        <taxon>Pseudomonadati</taxon>
        <taxon>Acidobacteriota</taxon>
        <taxon>Candidatus Polarisedimenticolia</taxon>
        <taxon>Candidatus Polarisedimenticolales</taxon>
        <taxon>Candidatus Polarisedimenticolaceae</taxon>
        <taxon>Candidatus Polarisedimenticola</taxon>
    </lineage>
</organism>
<dbReference type="Proteomes" id="UP000648239">
    <property type="component" value="Unassembled WGS sequence"/>
</dbReference>
<dbReference type="PANTHER" id="PTHR41252">
    <property type="entry name" value="BLR2505 PROTEIN"/>
    <property type="match status" value="1"/>
</dbReference>
<dbReference type="InterPro" id="IPR037401">
    <property type="entry name" value="SnoaL-like"/>
</dbReference>
<evidence type="ECO:0000313" key="3">
    <source>
        <dbReference type="Proteomes" id="UP000648239"/>
    </source>
</evidence>
<accession>A0A8J6Y9K7</accession>
<dbReference type="PANTHER" id="PTHR41252:SF1">
    <property type="entry name" value="BLR2505 PROTEIN"/>
    <property type="match status" value="1"/>
</dbReference>
<proteinExistence type="predicted"/>
<gene>
    <name evidence="2" type="ORF">IFK94_12555</name>
</gene>
<sequence>MDNVKLLKNLYDAFGRGDIPTVLGGMSPDINWYEAESNPYMPSGEAWVGPDAVLNNLFVKLGGEWDGFSVHPKSFHSAGDSVVVEARYSGTYKATGKSMDAQVCHVWDVKEGKVTRFQQYVDTAKLQDVMGTR</sequence>
<comment type="caution">
    <text evidence="2">The sequence shown here is derived from an EMBL/GenBank/DDBJ whole genome shotgun (WGS) entry which is preliminary data.</text>
</comment>
<dbReference type="EMBL" id="JACXWD010000051">
    <property type="protein sequence ID" value="MBD3868951.1"/>
    <property type="molecule type" value="Genomic_DNA"/>
</dbReference>
<reference evidence="2 3" key="1">
    <citation type="submission" date="2020-08" db="EMBL/GenBank/DDBJ databases">
        <title>Acidobacteriota in marine sediments use diverse sulfur dissimilation pathways.</title>
        <authorList>
            <person name="Wasmund K."/>
        </authorList>
    </citation>
    <scope>NUCLEOTIDE SEQUENCE [LARGE SCALE GENOMIC DNA]</scope>
    <source>
        <strain evidence="2">MAG AM4</strain>
    </source>
</reference>
<dbReference type="SUPFAM" id="SSF54427">
    <property type="entry name" value="NTF2-like"/>
    <property type="match status" value="1"/>
</dbReference>
<dbReference type="Gene3D" id="3.10.450.50">
    <property type="match status" value="1"/>
</dbReference>
<evidence type="ECO:0000259" key="1">
    <source>
        <dbReference type="Pfam" id="PF12680"/>
    </source>
</evidence>
<dbReference type="AlphaFoldDB" id="A0A8J6Y9K7"/>
<feature type="domain" description="SnoaL-like" evidence="1">
    <location>
        <begin position="9"/>
        <end position="116"/>
    </location>
</feature>
<dbReference type="InterPro" id="IPR032710">
    <property type="entry name" value="NTF2-like_dom_sf"/>
</dbReference>
<evidence type="ECO:0000313" key="2">
    <source>
        <dbReference type="EMBL" id="MBD3868951.1"/>
    </source>
</evidence>
<dbReference type="Pfam" id="PF12680">
    <property type="entry name" value="SnoaL_2"/>
    <property type="match status" value="1"/>
</dbReference>
<name>A0A8J6Y9K7_9BACT</name>
<protein>
    <submittedName>
        <fullName evidence="2">Nuclear transport factor 2 family protein</fullName>
    </submittedName>
</protein>